<evidence type="ECO:0000313" key="1">
    <source>
        <dbReference type="EMBL" id="GBN21960.1"/>
    </source>
</evidence>
<sequence length="117" mass="13249">MMSSDRFLSNIVSRDQHHSQRILDISLPHRSLPQNDRICMGRGYQENGGRVLSNVICRGGTGLEAYTNDIDELVEEHSQELTIEELMKLQCILQGEVMEESLTDEEEVTAKQQSSAQ</sequence>
<proteinExistence type="predicted"/>
<reference evidence="1 2" key="1">
    <citation type="journal article" date="2019" name="Sci. Rep.">
        <title>Orb-weaving spider Araneus ventricosus genome elucidates the spidroin gene catalogue.</title>
        <authorList>
            <person name="Kono N."/>
            <person name="Nakamura H."/>
            <person name="Ohtoshi R."/>
            <person name="Moran D.A.P."/>
            <person name="Shinohara A."/>
            <person name="Yoshida Y."/>
            <person name="Fujiwara M."/>
            <person name="Mori M."/>
            <person name="Tomita M."/>
            <person name="Arakawa K."/>
        </authorList>
    </citation>
    <scope>NUCLEOTIDE SEQUENCE [LARGE SCALE GENOMIC DNA]</scope>
</reference>
<evidence type="ECO:0000313" key="2">
    <source>
        <dbReference type="Proteomes" id="UP000499080"/>
    </source>
</evidence>
<dbReference type="OrthoDB" id="7607518at2759"/>
<dbReference type="AlphaFoldDB" id="A0A4Y2M697"/>
<comment type="caution">
    <text evidence="1">The sequence shown here is derived from an EMBL/GenBank/DDBJ whole genome shotgun (WGS) entry which is preliminary data.</text>
</comment>
<keyword evidence="2" id="KW-1185">Reference proteome</keyword>
<dbReference type="Proteomes" id="UP000499080">
    <property type="component" value="Unassembled WGS sequence"/>
</dbReference>
<name>A0A4Y2M697_ARAVE</name>
<organism evidence="1 2">
    <name type="scientific">Araneus ventricosus</name>
    <name type="common">Orbweaver spider</name>
    <name type="synonym">Epeira ventricosa</name>
    <dbReference type="NCBI Taxonomy" id="182803"/>
    <lineage>
        <taxon>Eukaryota</taxon>
        <taxon>Metazoa</taxon>
        <taxon>Ecdysozoa</taxon>
        <taxon>Arthropoda</taxon>
        <taxon>Chelicerata</taxon>
        <taxon>Arachnida</taxon>
        <taxon>Araneae</taxon>
        <taxon>Araneomorphae</taxon>
        <taxon>Entelegynae</taxon>
        <taxon>Araneoidea</taxon>
        <taxon>Araneidae</taxon>
        <taxon>Araneus</taxon>
    </lineage>
</organism>
<protein>
    <submittedName>
        <fullName evidence="1">Uncharacterized protein</fullName>
    </submittedName>
</protein>
<dbReference type="EMBL" id="BGPR01006799">
    <property type="protein sequence ID" value="GBN21960.1"/>
    <property type="molecule type" value="Genomic_DNA"/>
</dbReference>
<accession>A0A4Y2M697</accession>
<gene>
    <name evidence="1" type="ORF">AVEN_269450_1</name>
</gene>